<dbReference type="Proteomes" id="UP001501490">
    <property type="component" value="Unassembled WGS sequence"/>
</dbReference>
<dbReference type="CDD" id="cd03443">
    <property type="entry name" value="PaaI_thioesterase"/>
    <property type="match status" value="1"/>
</dbReference>
<name>A0ABP7A0D5_9ACTN</name>
<comment type="similarity">
    <text evidence="1">Belongs to the thioesterase PaaI family.</text>
</comment>
<evidence type="ECO:0000259" key="4">
    <source>
        <dbReference type="Pfam" id="PF03061"/>
    </source>
</evidence>
<dbReference type="InterPro" id="IPR029069">
    <property type="entry name" value="HotDog_dom_sf"/>
</dbReference>
<keyword evidence="6" id="KW-1185">Reference proteome</keyword>
<dbReference type="PANTHER" id="PTHR21660:SF1">
    <property type="entry name" value="ACYL-COENZYME A THIOESTERASE 13"/>
    <property type="match status" value="1"/>
</dbReference>
<dbReference type="Gene3D" id="3.10.129.10">
    <property type="entry name" value="Hotdog Thioesterase"/>
    <property type="match status" value="1"/>
</dbReference>
<dbReference type="RefSeq" id="WP_344804535.1">
    <property type="nucleotide sequence ID" value="NZ_BAABAB010000015.1"/>
</dbReference>
<dbReference type="SUPFAM" id="SSF54637">
    <property type="entry name" value="Thioesterase/thiol ester dehydrase-isomerase"/>
    <property type="match status" value="1"/>
</dbReference>
<dbReference type="NCBIfam" id="TIGR00369">
    <property type="entry name" value="unchar_dom_1"/>
    <property type="match status" value="1"/>
</dbReference>
<sequence>MVPYDDVYAPEPDPDSVTGSAEWGEARERTVRWHDPLVGAGAGATMSGLDYLQSMLDGRLPPPPIAATMGFLLASVGPGEATFVGTPDESVYNPIGVVHGGFVCTLLDSALGCAVHTTLPAGVGYTSIEIKVNYLRPVTAGSGELTARGWVTKPGRRVAFADADVRAADGKVLATASGSCLIMSG</sequence>
<comment type="caution">
    <text evidence="5">The sequence shown here is derived from an EMBL/GenBank/DDBJ whole genome shotgun (WGS) entry which is preliminary data.</text>
</comment>
<organism evidence="5 6">
    <name type="scientific">Microlunatus ginsengisoli</name>
    <dbReference type="NCBI Taxonomy" id="363863"/>
    <lineage>
        <taxon>Bacteria</taxon>
        <taxon>Bacillati</taxon>
        <taxon>Actinomycetota</taxon>
        <taxon>Actinomycetes</taxon>
        <taxon>Propionibacteriales</taxon>
        <taxon>Propionibacteriaceae</taxon>
        <taxon>Microlunatus</taxon>
    </lineage>
</organism>
<dbReference type="InterPro" id="IPR003736">
    <property type="entry name" value="PAAI_dom"/>
</dbReference>
<protein>
    <submittedName>
        <fullName evidence="5">PaaI family thioesterase</fullName>
    </submittedName>
</protein>
<keyword evidence="2" id="KW-0378">Hydrolase</keyword>
<feature type="domain" description="Thioesterase" evidence="4">
    <location>
        <begin position="96"/>
        <end position="173"/>
    </location>
</feature>
<feature type="region of interest" description="Disordered" evidence="3">
    <location>
        <begin position="1"/>
        <end position="21"/>
    </location>
</feature>
<evidence type="ECO:0000256" key="2">
    <source>
        <dbReference type="ARBA" id="ARBA00022801"/>
    </source>
</evidence>
<gene>
    <name evidence="5" type="ORF">GCM10022236_22950</name>
</gene>
<accession>A0ABP7A0D5</accession>
<evidence type="ECO:0000313" key="6">
    <source>
        <dbReference type="Proteomes" id="UP001501490"/>
    </source>
</evidence>
<dbReference type="InterPro" id="IPR039298">
    <property type="entry name" value="ACOT13"/>
</dbReference>
<evidence type="ECO:0000313" key="5">
    <source>
        <dbReference type="EMBL" id="GAA3620105.1"/>
    </source>
</evidence>
<dbReference type="Pfam" id="PF03061">
    <property type="entry name" value="4HBT"/>
    <property type="match status" value="1"/>
</dbReference>
<evidence type="ECO:0000256" key="1">
    <source>
        <dbReference type="ARBA" id="ARBA00008324"/>
    </source>
</evidence>
<evidence type="ECO:0000256" key="3">
    <source>
        <dbReference type="SAM" id="MobiDB-lite"/>
    </source>
</evidence>
<reference evidence="6" key="1">
    <citation type="journal article" date="2019" name="Int. J. Syst. Evol. Microbiol.">
        <title>The Global Catalogue of Microorganisms (GCM) 10K type strain sequencing project: providing services to taxonomists for standard genome sequencing and annotation.</title>
        <authorList>
            <consortium name="The Broad Institute Genomics Platform"/>
            <consortium name="The Broad Institute Genome Sequencing Center for Infectious Disease"/>
            <person name="Wu L."/>
            <person name="Ma J."/>
        </authorList>
    </citation>
    <scope>NUCLEOTIDE SEQUENCE [LARGE SCALE GENOMIC DNA]</scope>
    <source>
        <strain evidence="6">JCM 16929</strain>
    </source>
</reference>
<dbReference type="InterPro" id="IPR006683">
    <property type="entry name" value="Thioestr_dom"/>
</dbReference>
<proteinExistence type="inferred from homology"/>
<dbReference type="EMBL" id="BAABAB010000015">
    <property type="protein sequence ID" value="GAA3620105.1"/>
    <property type="molecule type" value="Genomic_DNA"/>
</dbReference>
<dbReference type="PANTHER" id="PTHR21660">
    <property type="entry name" value="THIOESTERASE SUPERFAMILY MEMBER-RELATED"/>
    <property type="match status" value="1"/>
</dbReference>